<dbReference type="SUPFAM" id="SSF53633">
    <property type="entry name" value="Carbamate kinase-like"/>
    <property type="match status" value="1"/>
</dbReference>
<dbReference type="GO" id="GO:0050897">
    <property type="term" value="F:cobalt ion binding"/>
    <property type="evidence" value="ECO:0007669"/>
    <property type="project" value="InterPro"/>
</dbReference>
<dbReference type="GO" id="GO:0016811">
    <property type="term" value="F:hydrolase activity, acting on carbon-nitrogen (but not peptide) bonds, in linear amides"/>
    <property type="evidence" value="ECO:0007669"/>
    <property type="project" value="InterPro"/>
</dbReference>
<evidence type="ECO:0000256" key="5">
    <source>
        <dbReference type="ARBA" id="ARBA00022741"/>
    </source>
</evidence>
<keyword evidence="8" id="KW-0862">Zinc</keyword>
<feature type="domain" description="Aspartate/glutamate/uridylate kinase" evidence="12">
    <location>
        <begin position="6"/>
        <end position="249"/>
    </location>
</feature>
<evidence type="ECO:0000256" key="10">
    <source>
        <dbReference type="ARBA" id="ARBA00023154"/>
    </source>
</evidence>
<dbReference type="RefSeq" id="WP_069567193.1">
    <property type="nucleotide sequence ID" value="NZ_CP017157.1"/>
</dbReference>
<dbReference type="PANTHER" id="PTHR43808">
    <property type="entry name" value="ACETYLORNITHINE DEACETYLASE"/>
    <property type="match status" value="1"/>
</dbReference>
<dbReference type="InterPro" id="IPR002933">
    <property type="entry name" value="Peptidase_M20"/>
</dbReference>
<keyword evidence="2" id="KW-0028">Amino-acid biosynthesis</keyword>
<dbReference type="InterPro" id="IPR050072">
    <property type="entry name" value="Peptidase_M20A"/>
</dbReference>
<dbReference type="GO" id="GO:0008270">
    <property type="term" value="F:zinc ion binding"/>
    <property type="evidence" value="ECO:0007669"/>
    <property type="project" value="InterPro"/>
</dbReference>
<evidence type="ECO:0000313" key="13">
    <source>
        <dbReference type="EMBL" id="AOP45358.1"/>
    </source>
</evidence>
<keyword evidence="3" id="KW-0808">Transferase</keyword>
<evidence type="ECO:0000256" key="11">
    <source>
        <dbReference type="ARBA" id="ARBA00023285"/>
    </source>
</evidence>
<evidence type="ECO:0000256" key="6">
    <source>
        <dbReference type="ARBA" id="ARBA00022777"/>
    </source>
</evidence>
<dbReference type="OrthoDB" id="7055905at2"/>
<dbReference type="KEGG" id="slc:SL103_03080"/>
<dbReference type="PANTHER" id="PTHR43808:SF28">
    <property type="entry name" value="[LYSW]-LYSINE_[LYSW]-ORNITHINE HYDROLASE"/>
    <property type="match status" value="1"/>
</dbReference>
<dbReference type="NCBIfam" id="TIGR01902">
    <property type="entry name" value="dapE-lys-deAc"/>
    <property type="match status" value="1"/>
</dbReference>
<dbReference type="PROSITE" id="PS00758">
    <property type="entry name" value="ARGE_DAPE_CPG2_1"/>
    <property type="match status" value="1"/>
</dbReference>
<keyword evidence="4" id="KW-0479">Metal-binding</keyword>
<dbReference type="GO" id="GO:0016301">
    <property type="term" value="F:kinase activity"/>
    <property type="evidence" value="ECO:0007669"/>
    <property type="project" value="UniProtKB-KW"/>
</dbReference>
<dbReference type="Proteomes" id="UP000094094">
    <property type="component" value="Chromosome"/>
</dbReference>
<dbReference type="Pfam" id="PF01546">
    <property type="entry name" value="Peptidase_M20"/>
    <property type="match status" value="1"/>
</dbReference>
<keyword evidence="14" id="KW-1185">Reference proteome</keyword>
<evidence type="ECO:0000313" key="14">
    <source>
        <dbReference type="Proteomes" id="UP000094094"/>
    </source>
</evidence>
<sequence length="618" mass="65305">MTRPLYVIKAGSATLDRAAIHKEIADVAARGARVLLVAGGATGIERHYTAIDRPVPTLRLTNGDVVRYCPPAEMDHLVDAYERVTLPAVESGLRAQGLSVFTAVGARNGLVVGRANRPLKALSAEDRPVVIRDHRAGVPAEVDTVALHALLDVYDVVCLSPPVADRDGGAPLNVDADVLAAVLAVALDADHLRLVTGTAGLLTDPDAPDSTLRDAYPGDGAQYAGGRMRQKVRAAEIALKGSSADVAITGPHTMSEASGWTRFWRTRGPADDLDLLTRAVSVSSVSGDEAELASCLAEWCRGRGIEAHIDPAGNLVASRGTGSRRLLLLGHLDTVPHRWPAEWRDGELWGRGSVDAKGSLAAFLEVLADAAVPEDGQLVVIGAVEEEISSSKGAFHVRDHHRADAVVIGEPSGSGKLTLGYFGLFKLAVTASVPTGHSAGMDAVSAPDRLIRVLGEIRASVLGHAPEALSAVIDIRCERGRERDLAHGILNFRVPPGADLEALRTAALQHVGDGVEIEALRATPGHKGGRSGPLAKAFTRAFAEAGVRPRFVVKKGTSDMNTLATTWHDVPMVAYGPGDSALDHTDEERLGGEEYRAARALLSDAVSRWFALPEGDRR</sequence>
<evidence type="ECO:0000256" key="3">
    <source>
        <dbReference type="ARBA" id="ARBA00022679"/>
    </source>
</evidence>
<organism evidence="13 14">
    <name type="scientific">Streptomyces lydicus</name>
    <dbReference type="NCBI Taxonomy" id="47763"/>
    <lineage>
        <taxon>Bacteria</taxon>
        <taxon>Bacillati</taxon>
        <taxon>Actinomycetota</taxon>
        <taxon>Actinomycetes</taxon>
        <taxon>Kitasatosporales</taxon>
        <taxon>Streptomycetaceae</taxon>
        <taxon>Streptomyces</taxon>
    </lineage>
</organism>
<evidence type="ECO:0000256" key="9">
    <source>
        <dbReference type="ARBA" id="ARBA00022840"/>
    </source>
</evidence>
<dbReference type="AlphaFoldDB" id="A0A1D7VFL5"/>
<keyword evidence="6" id="KW-0418">Kinase</keyword>
<dbReference type="GO" id="GO:0009085">
    <property type="term" value="P:lysine biosynthetic process"/>
    <property type="evidence" value="ECO:0007669"/>
    <property type="project" value="UniProtKB-KW"/>
</dbReference>
<name>A0A1D7VFL5_9ACTN</name>
<dbReference type="InterPro" id="IPR001057">
    <property type="entry name" value="Glu/AcGlu_kinase"/>
</dbReference>
<evidence type="ECO:0000256" key="1">
    <source>
        <dbReference type="ARBA" id="ARBA00022490"/>
    </source>
</evidence>
<dbReference type="InterPro" id="IPR001261">
    <property type="entry name" value="ArgE/DapE_CS"/>
</dbReference>
<dbReference type="InterPro" id="IPR036393">
    <property type="entry name" value="AceGlu_kinase-like_sf"/>
</dbReference>
<dbReference type="Gene3D" id="3.40.630.10">
    <property type="entry name" value="Zn peptidases"/>
    <property type="match status" value="2"/>
</dbReference>
<keyword evidence="7" id="KW-0378">Hydrolase</keyword>
<dbReference type="Gene3D" id="3.40.1160.10">
    <property type="entry name" value="Acetylglutamate kinase-like"/>
    <property type="match status" value="1"/>
</dbReference>
<evidence type="ECO:0000256" key="7">
    <source>
        <dbReference type="ARBA" id="ARBA00022801"/>
    </source>
</evidence>
<keyword evidence="1" id="KW-0963">Cytoplasm</keyword>
<dbReference type="GO" id="GO:0005524">
    <property type="term" value="F:ATP binding"/>
    <property type="evidence" value="ECO:0007669"/>
    <property type="project" value="UniProtKB-KW"/>
</dbReference>
<dbReference type="PRINTS" id="PR00474">
    <property type="entry name" value="GLU5KINASE"/>
</dbReference>
<proteinExistence type="predicted"/>
<evidence type="ECO:0000256" key="4">
    <source>
        <dbReference type="ARBA" id="ARBA00022723"/>
    </source>
</evidence>
<dbReference type="SUPFAM" id="SSF53187">
    <property type="entry name" value="Zn-dependent exopeptidases"/>
    <property type="match status" value="1"/>
</dbReference>
<reference evidence="13 14" key="1">
    <citation type="submission" date="2016-09" db="EMBL/GenBank/DDBJ databases">
        <title>Complete genome sequencing of Streptomyces lydicus 103 and metabolic pathways analysis of antibiotic biosynthesis.</title>
        <authorList>
            <person name="Jia N."/>
            <person name="Ding M.-Z."/>
            <person name="Gao F."/>
            <person name="Yuan Y.-J."/>
        </authorList>
    </citation>
    <scope>NUCLEOTIDE SEQUENCE [LARGE SCALE GENOMIC DNA]</scope>
    <source>
        <strain evidence="13 14">103</strain>
    </source>
</reference>
<evidence type="ECO:0000259" key="12">
    <source>
        <dbReference type="Pfam" id="PF00696"/>
    </source>
</evidence>
<dbReference type="InterPro" id="IPR010175">
    <property type="entry name" value="LysK"/>
</dbReference>
<dbReference type="Pfam" id="PF00696">
    <property type="entry name" value="AA_kinase"/>
    <property type="match status" value="1"/>
</dbReference>
<dbReference type="EMBL" id="CP017157">
    <property type="protein sequence ID" value="AOP45358.1"/>
    <property type="molecule type" value="Genomic_DNA"/>
</dbReference>
<evidence type="ECO:0000256" key="8">
    <source>
        <dbReference type="ARBA" id="ARBA00022833"/>
    </source>
</evidence>
<accession>A0A1D7VFL5</accession>
<gene>
    <name evidence="13" type="ORF">SL103_03080</name>
</gene>
<evidence type="ECO:0000256" key="2">
    <source>
        <dbReference type="ARBA" id="ARBA00022605"/>
    </source>
</evidence>
<dbReference type="InterPro" id="IPR001048">
    <property type="entry name" value="Asp/Glu/Uridylate_kinase"/>
</dbReference>
<protein>
    <submittedName>
        <fullName evidence="13">Acetyl-lysine deacetylase</fullName>
    </submittedName>
</protein>
<keyword evidence="11" id="KW-0170">Cobalt</keyword>
<keyword evidence="9" id="KW-0067">ATP-binding</keyword>
<keyword evidence="5" id="KW-0547">Nucleotide-binding</keyword>
<keyword evidence="10" id="KW-0457">Lysine biosynthesis</keyword>